<protein>
    <submittedName>
        <fullName evidence="1">Uncharacterized protein</fullName>
    </submittedName>
</protein>
<accession>A0A2K9MID4</accession>
<dbReference type="EMBL" id="CP025583">
    <property type="protein sequence ID" value="AUM75381.1"/>
    <property type="molecule type" value="Genomic_DNA"/>
</dbReference>
<gene>
    <name evidence="1" type="ORF">CYR75_14725</name>
</gene>
<evidence type="ECO:0000313" key="2">
    <source>
        <dbReference type="Proteomes" id="UP000234882"/>
    </source>
</evidence>
<dbReference type="Proteomes" id="UP000234882">
    <property type="component" value="Chromosome"/>
</dbReference>
<reference evidence="2" key="1">
    <citation type="submission" date="2017-12" db="EMBL/GenBank/DDBJ databases">
        <title>Genomic analysis of Paracoccus sp. CBA4604.</title>
        <authorList>
            <person name="Roh S.W."/>
            <person name="Kim J.Y."/>
            <person name="Kim J.S."/>
        </authorList>
    </citation>
    <scope>NUCLEOTIDE SEQUENCE [LARGE SCALE GENOMIC DNA]</scope>
    <source>
        <strain evidence="2">CBA4604</strain>
    </source>
</reference>
<dbReference type="RefSeq" id="WP_101500723.1">
    <property type="nucleotide sequence ID" value="NZ_CP025583.1"/>
</dbReference>
<keyword evidence="2" id="KW-1185">Reference proteome</keyword>
<dbReference type="KEGG" id="paru:CYR75_14725"/>
<proteinExistence type="predicted"/>
<organism evidence="1 2">
    <name type="scientific">Paracoccus jeotgali</name>
    <dbReference type="NCBI Taxonomy" id="2065379"/>
    <lineage>
        <taxon>Bacteria</taxon>
        <taxon>Pseudomonadati</taxon>
        <taxon>Pseudomonadota</taxon>
        <taxon>Alphaproteobacteria</taxon>
        <taxon>Rhodobacterales</taxon>
        <taxon>Paracoccaceae</taxon>
        <taxon>Paracoccus</taxon>
    </lineage>
</organism>
<dbReference type="OrthoDB" id="7874235at2"/>
<sequence length="63" mass="7382">MAKTPFDRERSIGSGRLRAFTVKERESGLHPTILILHRRPHQRSQQDSRKLGEYARIARGWQV</sequence>
<evidence type="ECO:0000313" key="1">
    <source>
        <dbReference type="EMBL" id="AUM75381.1"/>
    </source>
</evidence>
<name>A0A2K9MID4_9RHOB</name>
<dbReference type="AlphaFoldDB" id="A0A2K9MID4"/>